<dbReference type="Gene3D" id="3.40.50.300">
    <property type="entry name" value="P-loop containing nucleotide triphosphate hydrolases"/>
    <property type="match status" value="1"/>
</dbReference>
<evidence type="ECO:0000256" key="1">
    <source>
        <dbReference type="ARBA" id="ARBA00004123"/>
    </source>
</evidence>
<sequence>MGALKYVEELQKKKQSDVVAFLLRVRCWELRQLNVIHRASRPSRLDKARRLGYKAKQGYVIYRVRVRRGGRKRPAPKGATYGKPTNQGINQLKYQRSLKATAEERVGRRCANLRVLNSYWINQDSTYKYYEVILVDPQHKAIRIDPRINWIVNPVHKHRESRGLTATGKKSRGPPLQQDPGWPQKDLEAPQHPVPTEIYTFAVNTKPTPSFTSSHSLTYTLTFTSLSPTTIHVYSAVPMTDLLQILPSFPLRPFAALIPIIEQQALTTTDLLTLHPADIAKQTRLPILDLKRLIAAIQASLSDDLSPQQPLLQPAEEPNVISTLDEGLDAALGGGVPVGVITEITGESGAGKTQALLSLCLAVQLPPPHGLGREALYISTEAALATSRLAQMLNSNPILQQYDDLETRPSLDAIRSAVTPDLETQDHILDFQVPVLLSRHNIGLIILDSVAANYRAEFERQGSHGSNMAARSAELVRLGALLRDLARRHNLAVVVANQVADRFASSSTPRHAPPRSSGVSYESPLASRSMPPPSSTNLPGTPSSSLPFALQDPDGPPPPPALMLDHQQRWFTGWGDDPHASYSLKTPSLGLVWSTQIACRIALFKRPVYGRIRQAAPVTAEDDSDLAAPTLRGWRRWMKVVFAPHAPPTGQGLDGAVEFEVTMGGLKSIKIQRAKRQ</sequence>
<keyword evidence="4" id="KW-0227">DNA damage</keyword>
<dbReference type="InterPro" id="IPR027417">
    <property type="entry name" value="P-loop_NTPase"/>
</dbReference>
<keyword evidence="5" id="KW-0067">ATP-binding</keyword>
<dbReference type="InterPro" id="IPR013632">
    <property type="entry name" value="Rad51_C"/>
</dbReference>
<dbReference type="EMBL" id="CABFJX010000135">
    <property type="protein sequence ID" value="VTT65238.1"/>
    <property type="molecule type" value="Genomic_DNA"/>
</dbReference>
<dbReference type="Gene3D" id="3.40.1120.10">
    <property type="entry name" value="Ribosomal protein l15e"/>
    <property type="match status" value="1"/>
</dbReference>
<keyword evidence="8" id="KW-0539">Nucleus</keyword>
<dbReference type="GO" id="GO:0006310">
    <property type="term" value="P:DNA recombination"/>
    <property type="evidence" value="ECO:0007669"/>
    <property type="project" value="UniProtKB-ARBA"/>
</dbReference>
<dbReference type="GO" id="GO:0003723">
    <property type="term" value="F:RNA binding"/>
    <property type="evidence" value="ECO:0007669"/>
    <property type="project" value="TreeGrafter"/>
</dbReference>
<dbReference type="Pfam" id="PF00827">
    <property type="entry name" value="Ribosomal_L15e"/>
    <property type="match status" value="1"/>
</dbReference>
<dbReference type="GO" id="GO:0140664">
    <property type="term" value="F:ATP-dependent DNA damage sensor activity"/>
    <property type="evidence" value="ECO:0007669"/>
    <property type="project" value="InterPro"/>
</dbReference>
<dbReference type="FunFam" id="3.40.1120.10:FF:000001">
    <property type="entry name" value="Ribosomal protein L15"/>
    <property type="match status" value="1"/>
</dbReference>
<dbReference type="GO" id="GO:0022625">
    <property type="term" value="C:cytosolic large ribosomal subunit"/>
    <property type="evidence" value="ECO:0007669"/>
    <property type="project" value="TreeGrafter"/>
</dbReference>
<dbReference type="GO" id="GO:0005634">
    <property type="term" value="C:nucleus"/>
    <property type="evidence" value="ECO:0007669"/>
    <property type="project" value="UniProtKB-SubCell"/>
</dbReference>
<dbReference type="InterPro" id="IPR020588">
    <property type="entry name" value="RecA_ATP-bd"/>
</dbReference>
<evidence type="ECO:0000256" key="5">
    <source>
        <dbReference type="ARBA" id="ARBA00022840"/>
    </source>
</evidence>
<comment type="subcellular location">
    <subcellularLocation>
        <location evidence="1">Nucleus</location>
    </subcellularLocation>
</comment>
<dbReference type="InterPro" id="IPR012678">
    <property type="entry name" value="Ribosomal_uL23/eL15/eS24_sf"/>
</dbReference>
<evidence type="ECO:0000256" key="9">
    <source>
        <dbReference type="ARBA" id="ARBA00023274"/>
    </source>
</evidence>
<dbReference type="CDD" id="cd19491">
    <property type="entry name" value="XRCC3"/>
    <property type="match status" value="1"/>
</dbReference>
<evidence type="ECO:0000256" key="7">
    <source>
        <dbReference type="ARBA" id="ARBA00023204"/>
    </source>
</evidence>
<dbReference type="PROSITE" id="PS01194">
    <property type="entry name" value="RIBOSOMAL_L15E"/>
    <property type="match status" value="1"/>
</dbReference>
<feature type="region of interest" description="Disordered" evidence="11">
    <location>
        <begin position="159"/>
        <end position="189"/>
    </location>
</feature>
<keyword evidence="3" id="KW-0547">Nucleotide-binding</keyword>
<dbReference type="Proteomes" id="UP000760494">
    <property type="component" value="Unassembled WGS sequence"/>
</dbReference>
<evidence type="ECO:0000313" key="14">
    <source>
        <dbReference type="Proteomes" id="UP000760494"/>
    </source>
</evidence>
<evidence type="ECO:0000256" key="10">
    <source>
        <dbReference type="RuleBase" id="RU000663"/>
    </source>
</evidence>
<dbReference type="PANTHER" id="PTHR11847:SF4">
    <property type="entry name" value="LARGE RIBOSOMAL SUBUNIT PROTEIN EL15"/>
    <property type="match status" value="1"/>
</dbReference>
<gene>
    <name evidence="13" type="ORF">C2S_5875</name>
</gene>
<dbReference type="GO" id="GO:0003735">
    <property type="term" value="F:structural constituent of ribosome"/>
    <property type="evidence" value="ECO:0007669"/>
    <property type="project" value="InterPro"/>
</dbReference>
<dbReference type="InterPro" id="IPR000439">
    <property type="entry name" value="Ribosomal_eL15"/>
</dbReference>
<dbReference type="InterPro" id="IPR020925">
    <property type="entry name" value="Ribosomal_eL15_CS"/>
</dbReference>
<dbReference type="GO" id="GO:0005524">
    <property type="term" value="F:ATP binding"/>
    <property type="evidence" value="ECO:0007669"/>
    <property type="project" value="UniProtKB-KW"/>
</dbReference>
<dbReference type="GO" id="GO:0006281">
    <property type="term" value="P:DNA repair"/>
    <property type="evidence" value="ECO:0007669"/>
    <property type="project" value="UniProtKB-KW"/>
</dbReference>
<evidence type="ECO:0000256" key="2">
    <source>
        <dbReference type="ARBA" id="ARBA00006857"/>
    </source>
</evidence>
<comment type="caution">
    <text evidence="13">The sequence shown here is derived from an EMBL/GenBank/DDBJ whole genome shotgun (WGS) entry which is preliminary data.</text>
</comment>
<dbReference type="GO" id="GO:0003677">
    <property type="term" value="F:DNA binding"/>
    <property type="evidence" value="ECO:0007669"/>
    <property type="project" value="InterPro"/>
</dbReference>
<proteinExistence type="inferred from homology"/>
<comment type="similarity">
    <text evidence="2 10">Belongs to the eukaryotic ribosomal protein eL15 family.</text>
</comment>
<dbReference type="InterPro" id="IPR047348">
    <property type="entry name" value="XRCC3-like_C"/>
</dbReference>
<dbReference type="InterPro" id="IPR024794">
    <property type="entry name" value="Rbsml_eL15_core_dom_sf"/>
</dbReference>
<dbReference type="PROSITE" id="PS50162">
    <property type="entry name" value="RECA_2"/>
    <property type="match status" value="1"/>
</dbReference>
<dbReference type="SMART" id="SM01384">
    <property type="entry name" value="Ribosomal_L15e"/>
    <property type="match status" value="1"/>
</dbReference>
<evidence type="ECO:0000256" key="3">
    <source>
        <dbReference type="ARBA" id="ARBA00022741"/>
    </source>
</evidence>
<dbReference type="SUPFAM" id="SSF52540">
    <property type="entry name" value="P-loop containing nucleoside triphosphate hydrolases"/>
    <property type="match status" value="1"/>
</dbReference>
<evidence type="ECO:0000256" key="4">
    <source>
        <dbReference type="ARBA" id="ARBA00022763"/>
    </source>
</evidence>
<evidence type="ECO:0000313" key="13">
    <source>
        <dbReference type="EMBL" id="VTT65238.1"/>
    </source>
</evidence>
<evidence type="ECO:0000259" key="12">
    <source>
        <dbReference type="PROSITE" id="PS50162"/>
    </source>
</evidence>
<dbReference type="AlphaFoldDB" id="A0A9Q9RGU3"/>
<evidence type="ECO:0000256" key="8">
    <source>
        <dbReference type="ARBA" id="ARBA00023242"/>
    </source>
</evidence>
<feature type="compositionally biased region" description="Polar residues" evidence="11">
    <location>
        <begin position="535"/>
        <end position="546"/>
    </location>
</feature>
<dbReference type="PANTHER" id="PTHR11847">
    <property type="entry name" value="RIBOSOMAL PROTEIN L15"/>
    <property type="match status" value="1"/>
</dbReference>
<accession>A0A9Q9RGU3</accession>
<dbReference type="SUPFAM" id="SSF54189">
    <property type="entry name" value="Ribosomal proteins S24e, L23 and L15e"/>
    <property type="match status" value="1"/>
</dbReference>
<dbReference type="GO" id="GO:0061982">
    <property type="term" value="P:meiosis I cell cycle process"/>
    <property type="evidence" value="ECO:0007669"/>
    <property type="project" value="UniProtKB-ARBA"/>
</dbReference>
<dbReference type="Pfam" id="PF08423">
    <property type="entry name" value="Rad51"/>
    <property type="match status" value="1"/>
</dbReference>
<keyword evidence="7" id="KW-0234">DNA repair</keyword>
<reference evidence="13" key="1">
    <citation type="submission" date="2019-05" db="EMBL/GenBank/DDBJ databases">
        <authorList>
            <person name="Piombo E."/>
        </authorList>
    </citation>
    <scope>NUCLEOTIDE SEQUENCE</scope>
    <source>
        <strain evidence="13">C2S</strain>
    </source>
</reference>
<evidence type="ECO:0000256" key="6">
    <source>
        <dbReference type="ARBA" id="ARBA00022980"/>
    </source>
</evidence>
<dbReference type="GO" id="GO:0002181">
    <property type="term" value="P:cytoplasmic translation"/>
    <property type="evidence" value="ECO:0007669"/>
    <property type="project" value="TreeGrafter"/>
</dbReference>
<organism evidence="13 14">
    <name type="scientific">Fusarium fujikuroi</name>
    <name type="common">Bakanae and foot rot disease fungus</name>
    <name type="synonym">Gibberella fujikuroi</name>
    <dbReference type="NCBI Taxonomy" id="5127"/>
    <lineage>
        <taxon>Eukaryota</taxon>
        <taxon>Fungi</taxon>
        <taxon>Dikarya</taxon>
        <taxon>Ascomycota</taxon>
        <taxon>Pezizomycotina</taxon>
        <taxon>Sordariomycetes</taxon>
        <taxon>Hypocreomycetidae</taxon>
        <taxon>Hypocreales</taxon>
        <taxon>Nectriaceae</taxon>
        <taxon>Fusarium</taxon>
        <taxon>Fusarium fujikuroi species complex</taxon>
    </lineage>
</organism>
<feature type="region of interest" description="Disordered" evidence="11">
    <location>
        <begin position="503"/>
        <end position="564"/>
    </location>
</feature>
<keyword evidence="9 10" id="KW-0687">Ribonucleoprotein</keyword>
<feature type="domain" description="RecA family profile 1" evidence="12">
    <location>
        <begin position="317"/>
        <end position="499"/>
    </location>
</feature>
<evidence type="ECO:0000256" key="11">
    <source>
        <dbReference type="SAM" id="MobiDB-lite"/>
    </source>
</evidence>
<name>A0A9Q9RGU3_FUSFU</name>
<protein>
    <recommendedName>
        <fullName evidence="10">Ribosomal protein L15</fullName>
    </recommendedName>
</protein>
<keyword evidence="6 10" id="KW-0689">Ribosomal protein</keyword>
<dbReference type="NCBIfam" id="NF003269">
    <property type="entry name" value="PRK04243.1"/>
    <property type="match status" value="1"/>
</dbReference>